<gene>
    <name evidence="1" type="ORF">Tci_683675</name>
</gene>
<name>A0A699KU75_TANCI</name>
<organism evidence="1">
    <name type="scientific">Tanacetum cinerariifolium</name>
    <name type="common">Dalmatian daisy</name>
    <name type="synonym">Chrysanthemum cinerariifolium</name>
    <dbReference type="NCBI Taxonomy" id="118510"/>
    <lineage>
        <taxon>Eukaryota</taxon>
        <taxon>Viridiplantae</taxon>
        <taxon>Streptophyta</taxon>
        <taxon>Embryophyta</taxon>
        <taxon>Tracheophyta</taxon>
        <taxon>Spermatophyta</taxon>
        <taxon>Magnoliopsida</taxon>
        <taxon>eudicotyledons</taxon>
        <taxon>Gunneridae</taxon>
        <taxon>Pentapetalae</taxon>
        <taxon>asterids</taxon>
        <taxon>campanulids</taxon>
        <taxon>Asterales</taxon>
        <taxon>Asteraceae</taxon>
        <taxon>Asteroideae</taxon>
        <taxon>Anthemideae</taxon>
        <taxon>Anthemidinae</taxon>
        <taxon>Tanacetum</taxon>
    </lineage>
</organism>
<proteinExistence type="predicted"/>
<dbReference type="AlphaFoldDB" id="A0A699KU75"/>
<reference evidence="1" key="1">
    <citation type="journal article" date="2019" name="Sci. Rep.">
        <title>Draft genome of Tanacetum cinerariifolium, the natural source of mosquito coil.</title>
        <authorList>
            <person name="Yamashiro T."/>
            <person name="Shiraishi A."/>
            <person name="Satake H."/>
            <person name="Nakayama K."/>
        </authorList>
    </citation>
    <scope>NUCLEOTIDE SEQUENCE</scope>
</reference>
<accession>A0A699KU75</accession>
<evidence type="ECO:0000313" key="1">
    <source>
        <dbReference type="EMBL" id="GFB11704.1"/>
    </source>
</evidence>
<comment type="caution">
    <text evidence="1">The sequence shown here is derived from an EMBL/GenBank/DDBJ whole genome shotgun (WGS) entry which is preliminary data.</text>
</comment>
<dbReference type="EMBL" id="BKCJ010555655">
    <property type="protein sequence ID" value="GFB11704.1"/>
    <property type="molecule type" value="Genomic_DNA"/>
</dbReference>
<protein>
    <submittedName>
        <fullName evidence="1">Uncharacterized protein</fullName>
    </submittedName>
</protein>
<sequence length="40" mass="4477">MVYYSLWKVIENDTAPPIIKVVEGVETTIAPSTAKEKAQR</sequence>
<feature type="non-terminal residue" evidence="1">
    <location>
        <position position="40"/>
    </location>
</feature>